<reference evidence="1" key="1">
    <citation type="submission" date="2020-07" db="EMBL/GenBank/DDBJ databases">
        <title>Multicomponent nature underlies the extraordinary mechanical properties of spider dragline silk.</title>
        <authorList>
            <person name="Kono N."/>
            <person name="Nakamura H."/>
            <person name="Mori M."/>
            <person name="Yoshida Y."/>
            <person name="Ohtoshi R."/>
            <person name="Malay A.D."/>
            <person name="Moran D.A.P."/>
            <person name="Tomita M."/>
            <person name="Numata K."/>
            <person name="Arakawa K."/>
        </authorList>
    </citation>
    <scope>NUCLEOTIDE SEQUENCE</scope>
</reference>
<comment type="caution">
    <text evidence="1">The sequence shown here is derived from an EMBL/GenBank/DDBJ whole genome shotgun (WGS) entry which is preliminary data.</text>
</comment>
<dbReference type="AlphaFoldDB" id="A0A8X6KEH8"/>
<dbReference type="EMBL" id="BMAO01000829">
    <property type="protein sequence ID" value="GFQ69498.1"/>
    <property type="molecule type" value="Genomic_DNA"/>
</dbReference>
<organism evidence="1 2">
    <name type="scientific">Trichonephila clavata</name>
    <name type="common">Joro spider</name>
    <name type="synonym">Nephila clavata</name>
    <dbReference type="NCBI Taxonomy" id="2740835"/>
    <lineage>
        <taxon>Eukaryota</taxon>
        <taxon>Metazoa</taxon>
        <taxon>Ecdysozoa</taxon>
        <taxon>Arthropoda</taxon>
        <taxon>Chelicerata</taxon>
        <taxon>Arachnida</taxon>
        <taxon>Araneae</taxon>
        <taxon>Araneomorphae</taxon>
        <taxon>Entelegynae</taxon>
        <taxon>Araneoidea</taxon>
        <taxon>Nephilidae</taxon>
        <taxon>Trichonephila</taxon>
    </lineage>
</organism>
<protein>
    <submittedName>
        <fullName evidence="1">Uncharacterized protein</fullName>
    </submittedName>
</protein>
<keyword evidence="2" id="KW-1185">Reference proteome</keyword>
<sequence>MISCRIPESMMKIRRVGLLIDEHQHDSSKAAEEITLLKKIKKKEIIYLSVGGIVDLERSFLLSAFGNLFTYGLLIYNLK</sequence>
<dbReference type="Proteomes" id="UP000887116">
    <property type="component" value="Unassembled WGS sequence"/>
</dbReference>
<gene>
    <name evidence="1" type="ORF">TNCT_616431</name>
</gene>
<proteinExistence type="predicted"/>
<evidence type="ECO:0000313" key="1">
    <source>
        <dbReference type="EMBL" id="GFQ69498.1"/>
    </source>
</evidence>
<accession>A0A8X6KEH8</accession>
<evidence type="ECO:0000313" key="2">
    <source>
        <dbReference type="Proteomes" id="UP000887116"/>
    </source>
</evidence>
<name>A0A8X6KEH8_TRICU</name>